<proteinExistence type="predicted"/>
<dbReference type="EMBL" id="SMBX01000007">
    <property type="protein sequence ID" value="TCU95998.1"/>
    <property type="molecule type" value="Genomic_DNA"/>
</dbReference>
<dbReference type="PANTHER" id="PTHR36573:SF1">
    <property type="entry name" value="INTERMEMBRANE PHOSPHOLIPID TRANSPORT SYSTEM BINDING PROTEIN MLAC"/>
    <property type="match status" value="1"/>
</dbReference>
<reference evidence="2 3" key="1">
    <citation type="submission" date="2019-03" db="EMBL/GenBank/DDBJ databases">
        <title>Genomic Encyclopedia of Type Strains, Phase IV (KMG-IV): sequencing the most valuable type-strain genomes for metagenomic binning, comparative biology and taxonomic classification.</title>
        <authorList>
            <person name="Goeker M."/>
        </authorList>
    </citation>
    <scope>NUCLEOTIDE SEQUENCE [LARGE SCALE GENOMIC DNA]</scope>
    <source>
        <strain evidence="2 3">DSM 100048</strain>
    </source>
</reference>
<dbReference type="PIRSF" id="PIRSF004649">
    <property type="entry name" value="MlaC"/>
    <property type="match status" value="1"/>
</dbReference>
<dbReference type="RefSeq" id="WP_132477485.1">
    <property type="nucleotide sequence ID" value="NZ_JBHRVM010000001.1"/>
</dbReference>
<feature type="signal peptide" evidence="1">
    <location>
        <begin position="1"/>
        <end position="33"/>
    </location>
</feature>
<sequence>MQSQTFLSPVLHLLRRVAAVALVGAACVGQALAQNGIDPQQPADAFVKAVGERALDAMKADNAVRSGDPAAITEVVNTYILPYVNLEKTTRLAAGRHWRQATPDQQRRLVEAFKGTLIRTYSTAFRQVTPHSTLVILPYRGAADATDTVVKSSLTKERGGAPVSIDYRLEKTADGWKIYDLNVENIWLIQNYRNQFNQEINAGGIDGLIKALNRNA</sequence>
<name>A0A4R3UYZ3_9BURK</name>
<protein>
    <submittedName>
        <fullName evidence="2">Phospholipid transport system substrate-binding protein</fullName>
    </submittedName>
</protein>
<accession>A0A4R3UYZ3</accession>
<dbReference type="PANTHER" id="PTHR36573">
    <property type="entry name" value="INTERMEMBRANE PHOSPHOLIPID TRANSPORT SYSTEM BINDING PROTEIN MLAC"/>
    <property type="match status" value="1"/>
</dbReference>
<keyword evidence="1" id="KW-0732">Signal</keyword>
<dbReference type="AlphaFoldDB" id="A0A4R3UYZ3"/>
<dbReference type="OrthoDB" id="9798905at2"/>
<dbReference type="Pfam" id="PF05494">
    <property type="entry name" value="MlaC"/>
    <property type="match status" value="1"/>
</dbReference>
<dbReference type="InterPro" id="IPR008869">
    <property type="entry name" value="MlaC/ttg2D"/>
</dbReference>
<evidence type="ECO:0000256" key="1">
    <source>
        <dbReference type="SAM" id="SignalP"/>
    </source>
</evidence>
<dbReference type="Proteomes" id="UP000294692">
    <property type="component" value="Unassembled WGS sequence"/>
</dbReference>
<evidence type="ECO:0000313" key="2">
    <source>
        <dbReference type="EMBL" id="TCU95998.1"/>
    </source>
</evidence>
<comment type="caution">
    <text evidence="2">The sequence shown here is derived from an EMBL/GenBank/DDBJ whole genome shotgun (WGS) entry which is preliminary data.</text>
</comment>
<dbReference type="Gene3D" id="3.10.450.50">
    <property type="match status" value="1"/>
</dbReference>
<dbReference type="Gene3D" id="1.10.10.640">
    <property type="entry name" value="phospholipid-binding protein"/>
    <property type="match status" value="1"/>
</dbReference>
<evidence type="ECO:0000313" key="3">
    <source>
        <dbReference type="Proteomes" id="UP000294692"/>
    </source>
</evidence>
<keyword evidence="3" id="KW-1185">Reference proteome</keyword>
<gene>
    <name evidence="2" type="ORF">EV686_10756</name>
</gene>
<feature type="chain" id="PRO_5020483255" evidence="1">
    <location>
        <begin position="34"/>
        <end position="216"/>
    </location>
</feature>
<organism evidence="2 3">
    <name type="scientific">Paracandidimonas soli</name>
    <dbReference type="NCBI Taxonomy" id="1917182"/>
    <lineage>
        <taxon>Bacteria</taxon>
        <taxon>Pseudomonadati</taxon>
        <taxon>Pseudomonadota</taxon>
        <taxon>Betaproteobacteria</taxon>
        <taxon>Burkholderiales</taxon>
        <taxon>Alcaligenaceae</taxon>
        <taxon>Paracandidimonas</taxon>
    </lineage>
</organism>